<protein>
    <recommendedName>
        <fullName evidence="1">NYN domain-containing protein</fullName>
    </recommendedName>
</protein>
<dbReference type="AlphaFoldDB" id="A0A1G2DYR4"/>
<dbReference type="InterPro" id="IPR047140">
    <property type="entry name" value="LabA"/>
</dbReference>
<feature type="domain" description="NYN" evidence="1">
    <location>
        <begin position="5"/>
        <end position="164"/>
    </location>
</feature>
<dbReference type="PANTHER" id="PTHR35458">
    <property type="entry name" value="SLR0755 PROTEIN"/>
    <property type="match status" value="1"/>
</dbReference>
<dbReference type="Gene3D" id="3.40.50.1010">
    <property type="entry name" value="5'-nuclease"/>
    <property type="match status" value="1"/>
</dbReference>
<comment type="caution">
    <text evidence="2">The sequence shown here is derived from an EMBL/GenBank/DDBJ whole genome shotgun (WGS) entry which is preliminary data.</text>
</comment>
<reference evidence="2 3" key="1">
    <citation type="journal article" date="2016" name="Nat. Commun.">
        <title>Thousands of microbial genomes shed light on interconnected biogeochemical processes in an aquifer system.</title>
        <authorList>
            <person name="Anantharaman K."/>
            <person name="Brown C.T."/>
            <person name="Hug L.A."/>
            <person name="Sharon I."/>
            <person name="Castelle C.J."/>
            <person name="Probst A.J."/>
            <person name="Thomas B.C."/>
            <person name="Singh A."/>
            <person name="Wilkins M.J."/>
            <person name="Karaoz U."/>
            <person name="Brodie E.L."/>
            <person name="Williams K.H."/>
            <person name="Hubbard S.S."/>
            <person name="Banfield J.F."/>
        </authorList>
    </citation>
    <scope>NUCLEOTIDE SEQUENCE [LARGE SCALE GENOMIC DNA]</scope>
</reference>
<name>A0A1G2DYR4_9BACT</name>
<dbReference type="PANTHER" id="PTHR35458:SF2">
    <property type="entry name" value="SLR0755 PROTEIN"/>
    <property type="match status" value="1"/>
</dbReference>
<dbReference type="GO" id="GO:0004540">
    <property type="term" value="F:RNA nuclease activity"/>
    <property type="evidence" value="ECO:0007669"/>
    <property type="project" value="InterPro"/>
</dbReference>
<dbReference type="EMBL" id="MHLX01000025">
    <property type="protein sequence ID" value="OGZ18653.1"/>
    <property type="molecule type" value="Genomic_DNA"/>
</dbReference>
<proteinExistence type="predicted"/>
<gene>
    <name evidence="2" type="ORF">A2Z68_01185</name>
</gene>
<accession>A0A1G2DYR4</accession>
<dbReference type="CDD" id="cd10911">
    <property type="entry name" value="PIN_LabA"/>
    <property type="match status" value="1"/>
</dbReference>
<sequence>MKAKAKVYIDGANMFYAQKKLGWNINWNKTKGYLENYKEVIEWRYYVGTKTDDEKMQKYLRYLNAVGFYVFTKSLKKIKIEKGEDSFKIYNKNHIYKANFDVEITADILLDKTKTDEIIIFSGDSDFQYLCKKLKDIGKKIIIYSSRKTVSWELKLEASEVFYLEDLIDAIKRQ</sequence>
<dbReference type="Pfam" id="PF01936">
    <property type="entry name" value="NYN"/>
    <property type="match status" value="1"/>
</dbReference>
<dbReference type="InterPro" id="IPR021139">
    <property type="entry name" value="NYN"/>
</dbReference>
<evidence type="ECO:0000313" key="3">
    <source>
        <dbReference type="Proteomes" id="UP000176662"/>
    </source>
</evidence>
<evidence type="ECO:0000259" key="1">
    <source>
        <dbReference type="Pfam" id="PF01936"/>
    </source>
</evidence>
<organism evidence="2 3">
    <name type="scientific">Candidatus Nealsonbacteria bacterium RBG_13_38_11</name>
    <dbReference type="NCBI Taxonomy" id="1801662"/>
    <lineage>
        <taxon>Bacteria</taxon>
        <taxon>Candidatus Nealsoniibacteriota</taxon>
    </lineage>
</organism>
<evidence type="ECO:0000313" key="2">
    <source>
        <dbReference type="EMBL" id="OGZ18653.1"/>
    </source>
</evidence>
<dbReference type="Proteomes" id="UP000176662">
    <property type="component" value="Unassembled WGS sequence"/>
</dbReference>